<dbReference type="EMBL" id="MDTU01000001">
    <property type="protein sequence ID" value="ODN42531.1"/>
    <property type="molecule type" value="Genomic_DNA"/>
</dbReference>
<accession>A0ABX3A4E5</accession>
<evidence type="ECO:0000313" key="3">
    <source>
        <dbReference type="Proteomes" id="UP000094329"/>
    </source>
</evidence>
<protein>
    <submittedName>
        <fullName evidence="2">Uncharacterized protein</fullName>
    </submittedName>
</protein>
<keyword evidence="1" id="KW-0812">Transmembrane</keyword>
<keyword evidence="1" id="KW-1133">Transmembrane helix</keyword>
<name>A0ABX3A4E5_9GAMM</name>
<keyword evidence="1" id="KW-0472">Membrane</keyword>
<reference evidence="2 3" key="1">
    <citation type="submission" date="2016-08" db="EMBL/GenBank/DDBJ databases">
        <title>Draft genome sequence of Candidatus Piscirickettsia litoralis, from seawater.</title>
        <authorList>
            <person name="Wan X."/>
            <person name="Lee A.J."/>
            <person name="Hou S."/>
            <person name="Donachie S.P."/>
        </authorList>
    </citation>
    <scope>NUCLEOTIDE SEQUENCE [LARGE SCALE GENOMIC DNA]</scope>
    <source>
        <strain evidence="2 3">Y2</strain>
    </source>
</reference>
<feature type="transmembrane region" description="Helical" evidence="1">
    <location>
        <begin position="122"/>
        <end position="141"/>
    </location>
</feature>
<sequence length="146" mass="16830">MLNFLCDFNTLIKTKLSHYYQISNTSNKFDNILSFKFLLELSKLRNIISKFITEIPHYTSTTPLHIHGLYLNPILQGKRGQSDDTIIFSNNTIINKITEHSNKISDNFNQIRLKRKKVKHTAIAGIILLCTLAISSSWMVALNKNY</sequence>
<organism evidence="2 3">
    <name type="scientific">Piscirickettsia litoralis</name>
    <dbReference type="NCBI Taxonomy" id="1891921"/>
    <lineage>
        <taxon>Bacteria</taxon>
        <taxon>Pseudomonadati</taxon>
        <taxon>Pseudomonadota</taxon>
        <taxon>Gammaproteobacteria</taxon>
        <taxon>Thiotrichales</taxon>
        <taxon>Piscirickettsiaceae</taxon>
        <taxon>Piscirickettsia</taxon>
    </lineage>
</organism>
<keyword evidence="3" id="KW-1185">Reference proteome</keyword>
<evidence type="ECO:0000313" key="2">
    <source>
        <dbReference type="EMBL" id="ODN42531.1"/>
    </source>
</evidence>
<proteinExistence type="predicted"/>
<evidence type="ECO:0000256" key="1">
    <source>
        <dbReference type="SAM" id="Phobius"/>
    </source>
</evidence>
<comment type="caution">
    <text evidence="2">The sequence shown here is derived from an EMBL/GenBank/DDBJ whole genome shotgun (WGS) entry which is preliminary data.</text>
</comment>
<dbReference type="Proteomes" id="UP000094329">
    <property type="component" value="Unassembled WGS sequence"/>
</dbReference>
<gene>
    <name evidence="2" type="ORF">BGC07_05810</name>
</gene>
<dbReference type="RefSeq" id="WP_069312328.1">
    <property type="nucleotide sequence ID" value="NZ_MDTU01000001.1"/>
</dbReference>